<proteinExistence type="predicted"/>
<dbReference type="InterPro" id="IPR017926">
    <property type="entry name" value="GATASE"/>
</dbReference>
<keyword evidence="5" id="KW-0822">Tryptophan biosynthesis</keyword>
<evidence type="ECO:0000313" key="13">
    <source>
        <dbReference type="EMBL" id="ADZ10266.1"/>
    </source>
</evidence>
<dbReference type="EC" id="4.1.3.27" evidence="3"/>
<comment type="catalytic activity">
    <reaction evidence="10">
        <text>chorismate + L-glutamine = anthranilate + pyruvate + L-glutamate + H(+)</text>
        <dbReference type="Rhea" id="RHEA:21732"/>
        <dbReference type="ChEBI" id="CHEBI:15361"/>
        <dbReference type="ChEBI" id="CHEBI:15378"/>
        <dbReference type="ChEBI" id="CHEBI:16567"/>
        <dbReference type="ChEBI" id="CHEBI:29748"/>
        <dbReference type="ChEBI" id="CHEBI:29985"/>
        <dbReference type="ChEBI" id="CHEBI:58359"/>
        <dbReference type="EC" id="4.1.3.27"/>
    </reaction>
</comment>
<evidence type="ECO:0000256" key="8">
    <source>
        <dbReference type="ARBA" id="ARBA00023239"/>
    </source>
</evidence>
<evidence type="ECO:0000256" key="1">
    <source>
        <dbReference type="ARBA" id="ARBA00004873"/>
    </source>
</evidence>
<comment type="function">
    <text evidence="9">Part of a heterotetrameric complex that catalyzes the two-step biosynthesis of anthranilate, an intermediate in the biosynthesis of L-tryptophan. In the first step, the glutamine-binding beta subunit (TrpG) of anthranilate synthase (AS) provides the glutamine amidotransferase activity which generates ammonia as a substrate that, along with chorismate, is used in the second step, catalyzed by the large alpha subunit of AS (TrpE) to produce anthranilate. In the absence of TrpG, TrpE can synthesize anthranilate directly from chorismate and high concentrations of ammonia.</text>
</comment>
<accession>F0TBJ7</accession>
<evidence type="ECO:0000313" key="14">
    <source>
        <dbReference type="Proteomes" id="UP000007490"/>
    </source>
</evidence>
<protein>
    <recommendedName>
        <fullName evidence="3">anthranilate synthase</fullName>
        <ecNumber evidence="3">4.1.3.27</ecNumber>
    </recommendedName>
    <alternativeName>
        <fullName evidence="11">Anthranilate synthase, GATase component</fullName>
    </alternativeName>
</protein>
<dbReference type="Proteomes" id="UP000007490">
    <property type="component" value="Chromosome"/>
</dbReference>
<dbReference type="PRINTS" id="PR00099">
    <property type="entry name" value="CPSGATASE"/>
</dbReference>
<gene>
    <name evidence="13" type="ordered locus">Metbo_2047</name>
</gene>
<dbReference type="PROSITE" id="PS51273">
    <property type="entry name" value="GATASE_TYPE_1"/>
    <property type="match status" value="1"/>
</dbReference>
<dbReference type="InterPro" id="IPR029062">
    <property type="entry name" value="Class_I_gatase-like"/>
</dbReference>
<comment type="subunit">
    <text evidence="2">Heterotetramer consisting of two non-identical subunits: a beta subunit (TrpG) and a large alpha subunit (TrpE).</text>
</comment>
<keyword evidence="6 13" id="KW-0315">Glutamine amidotransferase</keyword>
<dbReference type="Gene3D" id="3.40.50.880">
    <property type="match status" value="1"/>
</dbReference>
<dbReference type="OrthoDB" id="3321at2157"/>
<dbReference type="NCBIfam" id="TIGR00566">
    <property type="entry name" value="trpG_papA"/>
    <property type="match status" value="1"/>
</dbReference>
<evidence type="ECO:0000259" key="12">
    <source>
        <dbReference type="Pfam" id="PF00117"/>
    </source>
</evidence>
<evidence type="ECO:0000256" key="3">
    <source>
        <dbReference type="ARBA" id="ARBA00012266"/>
    </source>
</evidence>
<reference evidence="13 14" key="2">
    <citation type="journal article" date="2014" name="Int. J. Syst. Evol. Microbiol.">
        <title>Methanobacterium paludis sp. nov. and a novel strain of Methanobacterium lacus isolated from northern peatlands.</title>
        <authorList>
            <person name="Cadillo-Quiroz H."/>
            <person name="Brauer S.L."/>
            <person name="Goodson N."/>
            <person name="Yavitt J.B."/>
            <person name="Zinder S.H."/>
        </authorList>
    </citation>
    <scope>NUCLEOTIDE SEQUENCE [LARGE SCALE GENOMIC DNA]</scope>
    <source>
        <strain evidence="13 14">AL-21</strain>
    </source>
</reference>
<keyword evidence="8 13" id="KW-0456">Lyase</keyword>
<dbReference type="RefSeq" id="WP_013645617.1">
    <property type="nucleotide sequence ID" value="NC_015216.1"/>
</dbReference>
<name>F0TBJ7_METLA</name>
<dbReference type="GO" id="GO:0000162">
    <property type="term" value="P:L-tryptophan biosynthetic process"/>
    <property type="evidence" value="ECO:0007669"/>
    <property type="project" value="UniProtKB-KW"/>
</dbReference>
<feature type="domain" description="Glutamine amidotransferase" evidence="12">
    <location>
        <begin position="3"/>
        <end position="187"/>
    </location>
</feature>
<dbReference type="FunFam" id="3.40.50.880:FF:000003">
    <property type="entry name" value="Anthranilate synthase component II"/>
    <property type="match status" value="1"/>
</dbReference>
<dbReference type="PANTHER" id="PTHR43418">
    <property type="entry name" value="MULTIFUNCTIONAL TRYPTOPHAN BIOSYNTHESIS PROTEIN-RELATED"/>
    <property type="match status" value="1"/>
</dbReference>
<evidence type="ECO:0000256" key="10">
    <source>
        <dbReference type="ARBA" id="ARBA00047683"/>
    </source>
</evidence>
<dbReference type="MEROPS" id="C26.959"/>
<dbReference type="Pfam" id="PF00117">
    <property type="entry name" value="GATase"/>
    <property type="match status" value="1"/>
</dbReference>
<sequence>MILIIDNYDSFTYNLYQLIGQLDPDIKVVKNDELNLDEIRKLEPDSIVISPGPGNPGNKRDFGVCNDVILELGGEIPILGVCLGHQGIFAAFGGEIVRNQPVHGKQSSIVHDGKGLFKGLENPLPAARYHSLSCSEKTTPECVEVTARTKDDMIMGIKHVEKPIYGLQFHPESVGTDHGIQILKNFLEINQ</sequence>
<evidence type="ECO:0000256" key="4">
    <source>
        <dbReference type="ARBA" id="ARBA00022605"/>
    </source>
</evidence>
<reference evidence="14" key="1">
    <citation type="submission" date="2011-02" db="EMBL/GenBank/DDBJ databases">
        <title>Complete sequence of Methanobacterium sp. AL-21.</title>
        <authorList>
            <consortium name="US DOE Joint Genome Institute"/>
            <person name="Lucas S."/>
            <person name="Copeland A."/>
            <person name="Lapidus A."/>
            <person name="Cheng J.-F."/>
            <person name="Goodwin L."/>
            <person name="Pitluck S."/>
            <person name="Chertkov O."/>
            <person name="Detter J.C."/>
            <person name="Han C."/>
            <person name="Tapia R."/>
            <person name="Land M."/>
            <person name="Hauser L."/>
            <person name="Kyrpides N."/>
            <person name="Ivanova N."/>
            <person name="Mikhailova N."/>
            <person name="Pagani I."/>
            <person name="Cadillo-Quiroz H."/>
            <person name="Imachi H."/>
            <person name="Zinder S."/>
            <person name="Liu W."/>
            <person name="Woyke T."/>
        </authorList>
    </citation>
    <scope>NUCLEOTIDE SEQUENCE [LARGE SCALE GENOMIC DNA]</scope>
    <source>
        <strain evidence="14">AL-21</strain>
    </source>
</reference>
<dbReference type="PANTHER" id="PTHR43418:SF4">
    <property type="entry name" value="MULTIFUNCTIONAL TRYPTOPHAN BIOSYNTHESIS PROTEIN"/>
    <property type="match status" value="1"/>
</dbReference>
<dbReference type="PRINTS" id="PR00097">
    <property type="entry name" value="ANTSNTHASEII"/>
</dbReference>
<dbReference type="PRINTS" id="PR00096">
    <property type="entry name" value="GATASE"/>
</dbReference>
<evidence type="ECO:0000256" key="6">
    <source>
        <dbReference type="ARBA" id="ARBA00022962"/>
    </source>
</evidence>
<dbReference type="GeneID" id="10278509"/>
<evidence type="ECO:0000256" key="9">
    <source>
        <dbReference type="ARBA" id="ARBA00025634"/>
    </source>
</evidence>
<dbReference type="EMBL" id="CP002551">
    <property type="protein sequence ID" value="ADZ10266.1"/>
    <property type="molecule type" value="Genomic_DNA"/>
</dbReference>
<dbReference type="CDD" id="cd01743">
    <property type="entry name" value="GATase1_Anthranilate_Synthase"/>
    <property type="match status" value="1"/>
</dbReference>
<dbReference type="InterPro" id="IPR006221">
    <property type="entry name" value="TrpG/PapA_dom"/>
</dbReference>
<evidence type="ECO:0000256" key="2">
    <source>
        <dbReference type="ARBA" id="ARBA00011575"/>
    </source>
</evidence>
<dbReference type="HOGENOM" id="CLU_014340_1_2_2"/>
<keyword evidence="14" id="KW-1185">Reference proteome</keyword>
<dbReference type="STRING" id="877455.Metbo_2047"/>
<keyword evidence="4" id="KW-0028">Amino-acid biosynthesis</keyword>
<dbReference type="eggNOG" id="arCOG00086">
    <property type="taxonomic scope" value="Archaea"/>
</dbReference>
<dbReference type="KEGG" id="mel:Metbo_2047"/>
<evidence type="ECO:0000256" key="7">
    <source>
        <dbReference type="ARBA" id="ARBA00023141"/>
    </source>
</evidence>
<dbReference type="InterPro" id="IPR050472">
    <property type="entry name" value="Anth_synth/Amidotransfase"/>
</dbReference>
<keyword evidence="7" id="KW-0057">Aromatic amino acid biosynthesis</keyword>
<comment type="pathway">
    <text evidence="1">Amino-acid biosynthesis; L-tryptophan biosynthesis; L-tryptophan from chorismate: step 1/5.</text>
</comment>
<evidence type="ECO:0000256" key="5">
    <source>
        <dbReference type="ARBA" id="ARBA00022822"/>
    </source>
</evidence>
<dbReference type="AlphaFoldDB" id="F0TBJ7"/>
<dbReference type="GO" id="GO:0016740">
    <property type="term" value="F:transferase activity"/>
    <property type="evidence" value="ECO:0007669"/>
    <property type="project" value="UniProtKB-KW"/>
</dbReference>
<organism evidence="13 14">
    <name type="scientific">Methanobacterium lacus (strain AL-21)</name>
    <dbReference type="NCBI Taxonomy" id="877455"/>
    <lineage>
        <taxon>Archaea</taxon>
        <taxon>Methanobacteriati</taxon>
        <taxon>Methanobacteriota</taxon>
        <taxon>Methanomada group</taxon>
        <taxon>Methanobacteria</taxon>
        <taxon>Methanobacteriales</taxon>
        <taxon>Methanobacteriaceae</taxon>
        <taxon>Methanobacterium</taxon>
    </lineage>
</organism>
<dbReference type="GO" id="GO:0004049">
    <property type="term" value="F:anthranilate synthase activity"/>
    <property type="evidence" value="ECO:0007669"/>
    <property type="project" value="UniProtKB-EC"/>
</dbReference>
<dbReference type="SUPFAM" id="SSF52317">
    <property type="entry name" value="Class I glutamine amidotransferase-like"/>
    <property type="match status" value="1"/>
</dbReference>
<keyword evidence="13" id="KW-0808">Transferase</keyword>
<dbReference type="GO" id="GO:0005829">
    <property type="term" value="C:cytosol"/>
    <property type="evidence" value="ECO:0007669"/>
    <property type="project" value="TreeGrafter"/>
</dbReference>
<evidence type="ECO:0000256" key="11">
    <source>
        <dbReference type="ARBA" id="ARBA00079115"/>
    </source>
</evidence>